<evidence type="ECO:0000313" key="1">
    <source>
        <dbReference type="EMBL" id="GAM37388.1"/>
    </source>
</evidence>
<evidence type="ECO:0000313" key="2">
    <source>
        <dbReference type="Proteomes" id="UP000053095"/>
    </source>
</evidence>
<dbReference type="EMBL" id="DF933819">
    <property type="protein sequence ID" value="GAM37388.1"/>
    <property type="molecule type" value="Genomic_DNA"/>
</dbReference>
<proteinExistence type="predicted"/>
<dbReference type="AlphaFoldDB" id="A0A0B8N3E6"/>
<protein>
    <submittedName>
        <fullName evidence="1">Uncharacterized protein</fullName>
    </submittedName>
</protein>
<organism evidence="1 2">
    <name type="scientific">Talaromyces pinophilus</name>
    <name type="common">Penicillium pinophilum</name>
    <dbReference type="NCBI Taxonomy" id="128442"/>
    <lineage>
        <taxon>Eukaryota</taxon>
        <taxon>Fungi</taxon>
        <taxon>Dikarya</taxon>
        <taxon>Ascomycota</taxon>
        <taxon>Pezizomycotina</taxon>
        <taxon>Eurotiomycetes</taxon>
        <taxon>Eurotiomycetidae</taxon>
        <taxon>Eurotiales</taxon>
        <taxon>Trichocomaceae</taxon>
        <taxon>Talaromyces</taxon>
        <taxon>Talaromyces sect. Talaromyces</taxon>
    </lineage>
</organism>
<sequence length="67" mass="6967">MDILTSIFPTVTSCTPLIVNGLGCSSQRAALLAKLTGILETVFAVFCNGTISWLPPDIILTTGSVAL</sequence>
<name>A0A0B8N3E6_TALPI</name>
<dbReference type="Proteomes" id="UP000053095">
    <property type="component" value="Unassembled WGS sequence"/>
</dbReference>
<gene>
    <name evidence="1" type="ORF">TCE0_023f07271</name>
</gene>
<keyword evidence="2" id="KW-1185">Reference proteome</keyword>
<accession>A0A0B8N3E6</accession>
<reference evidence="2" key="1">
    <citation type="journal article" date="2015" name="Genome Announc.">
        <title>Draft genome sequence of Talaromyces cellulolyticus strain Y-94, a source of lignocellulosic biomass-degrading enzymes.</title>
        <authorList>
            <person name="Fujii T."/>
            <person name="Koike H."/>
            <person name="Sawayama S."/>
            <person name="Yano S."/>
            <person name="Inoue H."/>
        </authorList>
    </citation>
    <scope>NUCLEOTIDE SEQUENCE [LARGE SCALE GENOMIC DNA]</scope>
    <source>
        <strain evidence="2">Y-94</strain>
    </source>
</reference>